<sequence>MHASGLSRTCYRRTAMNRTRGVCFGAASLIALLVWSFVATRELRLSTWRRGAFRSSSSELDAALQQLVHVPAGEVGQLAICASVRSEGRFITEWLLYHRAVGVDRFYLYDSGSLDDTLVMLQPWIDAGTVVLHTFRHDQGGHYQTSALETCSRTYGPTTEWLLEADIDEFHVPTPALKGSAAAPASILGSTPKHPLRDLLLRTNNYADADAVVVSRVTFKNAGIKRLSDGASILRSQTLREFQHSISYDKLLFTKSIVHTRKESTGWVMPGAHFLKHDVRSVNRSKIITPDGHRVELQVNDPDALPDVQGTAYMGQYRGARVFEPLVLYHYVERDLDVGFIGSARANRSIDQPARMQDCLRKLKVAQKLRKGGWRDQAGEEGCKDYDVYQDNDEWVPLHEQNSFYGGAVRDLVMSTSWYGQHLPALVQAGQALARRMAARGPLRQAIKVDPHPGLVDFWRSQGLSTINGMPLSR</sequence>
<dbReference type="GO" id="GO:0016020">
    <property type="term" value="C:membrane"/>
    <property type="evidence" value="ECO:0007669"/>
    <property type="project" value="UniProtKB-SubCell"/>
</dbReference>
<dbReference type="EMBL" id="PJQD01000014">
    <property type="protein sequence ID" value="POY75499.1"/>
    <property type="molecule type" value="Genomic_DNA"/>
</dbReference>
<gene>
    <name evidence="5" type="ORF">BMF94_1401</name>
</gene>
<dbReference type="AlphaFoldDB" id="A0A2S5BFF0"/>
<keyword evidence="6" id="KW-1185">Reference proteome</keyword>
<keyword evidence="2 4" id="KW-0812">Transmembrane</keyword>
<dbReference type="GO" id="GO:0016757">
    <property type="term" value="F:glycosyltransferase activity"/>
    <property type="evidence" value="ECO:0007669"/>
    <property type="project" value="TreeGrafter"/>
</dbReference>
<comment type="subcellular location">
    <subcellularLocation>
        <location evidence="1">Membrane</location>
        <topology evidence="1">Single-pass membrane protein</topology>
    </subcellularLocation>
</comment>
<reference evidence="5 6" key="1">
    <citation type="journal article" date="2018" name="Front. Microbiol.">
        <title>Prospects for Fungal Bioremediation of Acidic Radioactive Waste Sites: Characterization and Genome Sequence of Rhodotorula taiwanensis MD1149.</title>
        <authorList>
            <person name="Tkavc R."/>
            <person name="Matrosova V.Y."/>
            <person name="Grichenko O.E."/>
            <person name="Gostincar C."/>
            <person name="Volpe R.P."/>
            <person name="Klimenkova P."/>
            <person name="Gaidamakova E.K."/>
            <person name="Zhou C.E."/>
            <person name="Stewart B.J."/>
            <person name="Lyman M.G."/>
            <person name="Malfatti S.A."/>
            <person name="Rubinfeld B."/>
            <person name="Courtot M."/>
            <person name="Singh J."/>
            <person name="Dalgard C.L."/>
            <person name="Hamilton T."/>
            <person name="Frey K.G."/>
            <person name="Gunde-Cimerman N."/>
            <person name="Dugan L."/>
            <person name="Daly M.J."/>
        </authorList>
    </citation>
    <scope>NUCLEOTIDE SEQUENCE [LARGE SCALE GENOMIC DNA]</scope>
    <source>
        <strain evidence="5 6">MD1149</strain>
    </source>
</reference>
<dbReference type="STRING" id="741276.A0A2S5BFF0"/>
<organism evidence="5 6">
    <name type="scientific">Rhodotorula taiwanensis</name>
    <dbReference type="NCBI Taxonomy" id="741276"/>
    <lineage>
        <taxon>Eukaryota</taxon>
        <taxon>Fungi</taxon>
        <taxon>Dikarya</taxon>
        <taxon>Basidiomycota</taxon>
        <taxon>Pucciniomycotina</taxon>
        <taxon>Microbotryomycetes</taxon>
        <taxon>Sporidiobolales</taxon>
        <taxon>Sporidiobolaceae</taxon>
        <taxon>Rhodotorula</taxon>
    </lineage>
</organism>
<name>A0A2S5BFF0_9BASI</name>
<dbReference type="GO" id="GO:0005737">
    <property type="term" value="C:cytoplasm"/>
    <property type="evidence" value="ECO:0007669"/>
    <property type="project" value="TreeGrafter"/>
</dbReference>
<keyword evidence="4" id="KW-0472">Membrane</keyword>
<accession>A0A2S5BFF0</accession>
<feature type="transmembrane region" description="Helical" evidence="4">
    <location>
        <begin position="21"/>
        <end position="38"/>
    </location>
</feature>
<dbReference type="Proteomes" id="UP000237144">
    <property type="component" value="Unassembled WGS sequence"/>
</dbReference>
<evidence type="ECO:0000256" key="4">
    <source>
        <dbReference type="SAM" id="Phobius"/>
    </source>
</evidence>
<evidence type="ECO:0000256" key="1">
    <source>
        <dbReference type="ARBA" id="ARBA00004167"/>
    </source>
</evidence>
<evidence type="ECO:0008006" key="7">
    <source>
        <dbReference type="Google" id="ProtNLM"/>
    </source>
</evidence>
<evidence type="ECO:0000256" key="3">
    <source>
        <dbReference type="ARBA" id="ARBA00022989"/>
    </source>
</evidence>
<proteinExistence type="predicted"/>
<evidence type="ECO:0000313" key="6">
    <source>
        <dbReference type="Proteomes" id="UP000237144"/>
    </source>
</evidence>
<dbReference type="PANTHER" id="PTHR21461">
    <property type="entry name" value="GLYCOSYLTRANSFERASE FAMILY 92 PROTEIN"/>
    <property type="match status" value="1"/>
</dbReference>
<dbReference type="PANTHER" id="PTHR21461:SF69">
    <property type="entry name" value="GLYCOSYLTRANSFERASE FAMILY 92 PROTEIN"/>
    <property type="match status" value="1"/>
</dbReference>
<dbReference type="Pfam" id="PF13704">
    <property type="entry name" value="Glyco_tranf_2_4"/>
    <property type="match status" value="1"/>
</dbReference>
<dbReference type="OrthoDB" id="2526284at2759"/>
<evidence type="ECO:0000313" key="5">
    <source>
        <dbReference type="EMBL" id="POY75499.1"/>
    </source>
</evidence>
<comment type="caution">
    <text evidence="5">The sequence shown here is derived from an EMBL/GenBank/DDBJ whole genome shotgun (WGS) entry which is preliminary data.</text>
</comment>
<protein>
    <recommendedName>
        <fullName evidence="7">Glycosyltransferase family 92 protein</fullName>
    </recommendedName>
</protein>
<evidence type="ECO:0000256" key="2">
    <source>
        <dbReference type="ARBA" id="ARBA00022692"/>
    </source>
</evidence>
<keyword evidence="3 4" id="KW-1133">Transmembrane helix</keyword>